<evidence type="ECO:0000313" key="2">
    <source>
        <dbReference type="Proteomes" id="UP001056120"/>
    </source>
</evidence>
<reference evidence="1 2" key="2">
    <citation type="journal article" date="2022" name="Mol. Ecol. Resour.">
        <title>The genomes of chicory, endive, great burdock and yacon provide insights into Asteraceae paleo-polyploidization history and plant inulin production.</title>
        <authorList>
            <person name="Fan W."/>
            <person name="Wang S."/>
            <person name="Wang H."/>
            <person name="Wang A."/>
            <person name="Jiang F."/>
            <person name="Liu H."/>
            <person name="Zhao H."/>
            <person name="Xu D."/>
            <person name="Zhang Y."/>
        </authorList>
    </citation>
    <scope>NUCLEOTIDE SEQUENCE [LARGE SCALE GENOMIC DNA]</scope>
    <source>
        <strain evidence="2">cv. Yunnan</strain>
        <tissue evidence="1">Leaves</tissue>
    </source>
</reference>
<reference evidence="2" key="1">
    <citation type="journal article" date="2022" name="Mol. Ecol. Resour.">
        <title>The genomes of chicory, endive, great burdock and yacon provide insights into Asteraceae palaeo-polyploidization history and plant inulin production.</title>
        <authorList>
            <person name="Fan W."/>
            <person name="Wang S."/>
            <person name="Wang H."/>
            <person name="Wang A."/>
            <person name="Jiang F."/>
            <person name="Liu H."/>
            <person name="Zhao H."/>
            <person name="Xu D."/>
            <person name="Zhang Y."/>
        </authorList>
    </citation>
    <scope>NUCLEOTIDE SEQUENCE [LARGE SCALE GENOMIC DNA]</scope>
    <source>
        <strain evidence="2">cv. Yunnan</strain>
    </source>
</reference>
<comment type="caution">
    <text evidence="1">The sequence shown here is derived from an EMBL/GenBank/DDBJ whole genome shotgun (WGS) entry which is preliminary data.</text>
</comment>
<evidence type="ECO:0000313" key="1">
    <source>
        <dbReference type="EMBL" id="KAI3777250.1"/>
    </source>
</evidence>
<keyword evidence="2" id="KW-1185">Reference proteome</keyword>
<gene>
    <name evidence="1" type="ORF">L1987_47048</name>
</gene>
<sequence>MESTNINRRVETAIPMPRFSIGEDDEEAPLTIKRPRLSEAASQSRRSVPRSQSRVVAEEDDEEEVHVQIEDVESDSEGSEEEVDDEDEELELEEDEVEVCEHIESEYNVSDHGEAEAVPEGQYQQRQQMTSSTAASLLRGLSNVVVAHRTVSNASPVFNNSNGELQVVLTDPDVLDCPICLDPLSTPVFQCENGHIACSLCCSKIKRKCPSCCMPIGYNRCRAIEKVIESVKVSCKNAQYGCKKTMTYSKKTEHEQMCPHATCFCPRPSCPFAGSSKNMYLHFGIQHAASTTRFTYNTTFFVHVTTHQKHIFLQEQHESVIFILNHQVKEHGRALNVDCVGPSTLKTAFEYQITARNMESTLSLHCVPEIYTRWSEHPLKKNYLTVPSDFFGYSGALPLHLCIKKAVVSPQQNAKMGAVSNASDQSQKTLHKLCCHPLSPSNSP</sequence>
<accession>A0ACB9G2G6</accession>
<dbReference type="Proteomes" id="UP001056120">
    <property type="component" value="Linkage Group LG15"/>
</dbReference>
<organism evidence="1 2">
    <name type="scientific">Smallanthus sonchifolius</name>
    <dbReference type="NCBI Taxonomy" id="185202"/>
    <lineage>
        <taxon>Eukaryota</taxon>
        <taxon>Viridiplantae</taxon>
        <taxon>Streptophyta</taxon>
        <taxon>Embryophyta</taxon>
        <taxon>Tracheophyta</taxon>
        <taxon>Spermatophyta</taxon>
        <taxon>Magnoliopsida</taxon>
        <taxon>eudicotyledons</taxon>
        <taxon>Gunneridae</taxon>
        <taxon>Pentapetalae</taxon>
        <taxon>asterids</taxon>
        <taxon>campanulids</taxon>
        <taxon>Asterales</taxon>
        <taxon>Asteraceae</taxon>
        <taxon>Asteroideae</taxon>
        <taxon>Heliantheae alliance</taxon>
        <taxon>Millerieae</taxon>
        <taxon>Smallanthus</taxon>
    </lineage>
</organism>
<protein>
    <submittedName>
        <fullName evidence="1">Uncharacterized protein</fullName>
    </submittedName>
</protein>
<proteinExistence type="predicted"/>
<name>A0ACB9G2G6_9ASTR</name>
<dbReference type="EMBL" id="CM042032">
    <property type="protein sequence ID" value="KAI3777250.1"/>
    <property type="molecule type" value="Genomic_DNA"/>
</dbReference>